<dbReference type="STRING" id="1437608.GCA_000771645_01920"/>
<evidence type="ECO:0000313" key="1">
    <source>
        <dbReference type="EMBL" id="KFI50045.1"/>
    </source>
</evidence>
<dbReference type="Proteomes" id="UP000029108">
    <property type="component" value="Unassembled WGS sequence"/>
</dbReference>
<reference evidence="1 2" key="1">
    <citation type="submission" date="2014-03" db="EMBL/GenBank/DDBJ databases">
        <title>Genomics of Bifidobacteria.</title>
        <authorList>
            <person name="Ventura M."/>
            <person name="Milani C."/>
            <person name="Lugli G.A."/>
        </authorList>
    </citation>
    <scope>NUCLEOTIDE SEQUENCE [LARGE SCALE GENOMIC DNA]</scope>
    <source>
        <strain evidence="1 2">DSM 23969</strain>
    </source>
</reference>
<sequence>MERAAGGPARQGLSGKWAALAALCDEQPGRWREINLTFDSYKAASQWASNIRRAHSGSWKPAGRYDAQAIENPKNKFRVFVSRKPEAV</sequence>
<comment type="caution">
    <text evidence="1">The sequence shown here is derived from an EMBL/GenBank/DDBJ whole genome shotgun (WGS) entry which is preliminary data.</text>
</comment>
<organism evidence="1 2">
    <name type="scientific">Bifidobacterium biavatii DSM 23969</name>
    <dbReference type="NCBI Taxonomy" id="1437608"/>
    <lineage>
        <taxon>Bacteria</taxon>
        <taxon>Bacillati</taxon>
        <taxon>Actinomycetota</taxon>
        <taxon>Actinomycetes</taxon>
        <taxon>Bifidobacteriales</taxon>
        <taxon>Bifidobacteriaceae</taxon>
        <taxon>Bifidobacterium</taxon>
    </lineage>
</organism>
<dbReference type="EMBL" id="JGYN01000018">
    <property type="protein sequence ID" value="KFI50045.1"/>
    <property type="molecule type" value="Genomic_DNA"/>
</dbReference>
<name>A0A086ZU45_9BIFI</name>
<gene>
    <name evidence="1" type="ORF">BBIA_2178</name>
</gene>
<protein>
    <submittedName>
        <fullName evidence="1">Uncharacterized protein</fullName>
    </submittedName>
</protein>
<evidence type="ECO:0000313" key="2">
    <source>
        <dbReference type="Proteomes" id="UP000029108"/>
    </source>
</evidence>
<keyword evidence="2" id="KW-1185">Reference proteome</keyword>
<accession>A0A086ZU45</accession>
<dbReference type="AlphaFoldDB" id="A0A086ZU45"/>
<proteinExistence type="predicted"/>